<evidence type="ECO:0000256" key="2">
    <source>
        <dbReference type="ARBA" id="ARBA00010992"/>
    </source>
</evidence>
<proteinExistence type="inferred from homology"/>
<organism evidence="9 10">
    <name type="scientific">Candidatus Acidiferrum panamense</name>
    <dbReference type="NCBI Taxonomy" id="2741543"/>
    <lineage>
        <taxon>Bacteria</taxon>
        <taxon>Pseudomonadati</taxon>
        <taxon>Acidobacteriota</taxon>
        <taxon>Terriglobia</taxon>
        <taxon>Candidatus Acidiferrales</taxon>
        <taxon>Candidatus Acidiferrum</taxon>
    </lineage>
</organism>
<evidence type="ECO:0000256" key="3">
    <source>
        <dbReference type="ARBA" id="ARBA00022448"/>
    </source>
</evidence>
<evidence type="ECO:0000313" key="10">
    <source>
        <dbReference type="Proteomes" id="UP000567293"/>
    </source>
</evidence>
<dbReference type="GO" id="GO:0022857">
    <property type="term" value="F:transmembrane transporter activity"/>
    <property type="evidence" value="ECO:0007669"/>
    <property type="project" value="InterPro"/>
</dbReference>
<evidence type="ECO:0000256" key="5">
    <source>
        <dbReference type="ARBA" id="ARBA00022989"/>
    </source>
</evidence>
<dbReference type="Gene3D" id="1.20.1250.20">
    <property type="entry name" value="MFS general substrate transporter like domains"/>
    <property type="match status" value="1"/>
</dbReference>
<feature type="transmembrane region" description="Helical" evidence="7">
    <location>
        <begin position="163"/>
        <end position="184"/>
    </location>
</feature>
<protein>
    <submittedName>
        <fullName evidence="9">MFS transporter</fullName>
    </submittedName>
</protein>
<feature type="transmembrane region" description="Helical" evidence="7">
    <location>
        <begin position="28"/>
        <end position="48"/>
    </location>
</feature>
<comment type="similarity">
    <text evidence="2">Belongs to the major facilitator superfamily. Sugar transporter (TC 2.A.1.1) family.</text>
</comment>
<dbReference type="Pfam" id="PF00083">
    <property type="entry name" value="Sugar_tr"/>
    <property type="match status" value="1"/>
</dbReference>
<feature type="non-terminal residue" evidence="9">
    <location>
        <position position="224"/>
    </location>
</feature>
<dbReference type="AlphaFoldDB" id="A0A7V8NR18"/>
<dbReference type="Proteomes" id="UP000567293">
    <property type="component" value="Unassembled WGS sequence"/>
</dbReference>
<evidence type="ECO:0000256" key="4">
    <source>
        <dbReference type="ARBA" id="ARBA00022692"/>
    </source>
</evidence>
<keyword evidence="10" id="KW-1185">Reference proteome</keyword>
<keyword evidence="4 7" id="KW-0812">Transmembrane</keyword>
<evidence type="ECO:0000256" key="1">
    <source>
        <dbReference type="ARBA" id="ARBA00004141"/>
    </source>
</evidence>
<keyword evidence="6 7" id="KW-0472">Membrane</keyword>
<name>A0A7V8NR18_9BACT</name>
<sequence length="224" mass="24406">MIRVPNRAPGTAGLIAARLDRLPFSGTLWRLVLLISLGGAFEFYDLFLSPYVAPGLVASGMFTNAATGLFSINGIGFFVFAAFSGMFVGCIGFGSIADRLGRRAIFITALLWYSLSTAIMAFQNTAAGVDVWRFVASIGVGLEQVTIDTFLPELVPPKQRGKAFAFCQLIQFSVVPLVALLGWLLVPRHLFGLDGWRWVTLIGSAGALASWWMRRGLPESPRWL</sequence>
<feature type="transmembrane region" description="Helical" evidence="7">
    <location>
        <begin position="196"/>
        <end position="213"/>
    </location>
</feature>
<evidence type="ECO:0000313" key="9">
    <source>
        <dbReference type="EMBL" id="MBA0085908.1"/>
    </source>
</evidence>
<dbReference type="EMBL" id="JACDQQ010001260">
    <property type="protein sequence ID" value="MBA0085908.1"/>
    <property type="molecule type" value="Genomic_DNA"/>
</dbReference>
<keyword evidence="5 7" id="KW-1133">Transmembrane helix</keyword>
<accession>A0A7V8NR18</accession>
<dbReference type="InterPro" id="IPR020846">
    <property type="entry name" value="MFS_dom"/>
</dbReference>
<dbReference type="SUPFAM" id="SSF103473">
    <property type="entry name" value="MFS general substrate transporter"/>
    <property type="match status" value="1"/>
</dbReference>
<dbReference type="PANTHER" id="PTHR23511:SF34">
    <property type="entry name" value="SYNAPTIC VESICLE GLYCOPROTEIN 2"/>
    <property type="match status" value="1"/>
</dbReference>
<feature type="domain" description="Major facilitator superfamily (MFS) profile" evidence="8">
    <location>
        <begin position="31"/>
        <end position="224"/>
    </location>
</feature>
<gene>
    <name evidence="9" type="ORF">HRJ53_12995</name>
</gene>
<feature type="transmembrane region" description="Helical" evidence="7">
    <location>
        <begin position="68"/>
        <end position="93"/>
    </location>
</feature>
<keyword evidence="3" id="KW-0813">Transport</keyword>
<dbReference type="PANTHER" id="PTHR23511">
    <property type="entry name" value="SYNAPTIC VESICLE GLYCOPROTEIN 2"/>
    <property type="match status" value="1"/>
</dbReference>
<dbReference type="InterPro" id="IPR005828">
    <property type="entry name" value="MFS_sugar_transport-like"/>
</dbReference>
<evidence type="ECO:0000259" key="8">
    <source>
        <dbReference type="PROSITE" id="PS50850"/>
    </source>
</evidence>
<reference evidence="9" key="1">
    <citation type="submission" date="2020-06" db="EMBL/GenBank/DDBJ databases">
        <title>Legume-microbial interactions unlock mineral nutrients during tropical forest succession.</title>
        <authorList>
            <person name="Epihov D.Z."/>
        </authorList>
    </citation>
    <scope>NUCLEOTIDE SEQUENCE [LARGE SCALE GENOMIC DNA]</scope>
    <source>
        <strain evidence="9">Pan2503</strain>
    </source>
</reference>
<dbReference type="GO" id="GO:0016020">
    <property type="term" value="C:membrane"/>
    <property type="evidence" value="ECO:0007669"/>
    <property type="project" value="UniProtKB-SubCell"/>
</dbReference>
<comment type="subcellular location">
    <subcellularLocation>
        <location evidence="1">Membrane</location>
        <topology evidence="1">Multi-pass membrane protein</topology>
    </subcellularLocation>
</comment>
<dbReference type="PROSITE" id="PS50850">
    <property type="entry name" value="MFS"/>
    <property type="match status" value="1"/>
</dbReference>
<dbReference type="InterPro" id="IPR036259">
    <property type="entry name" value="MFS_trans_sf"/>
</dbReference>
<evidence type="ECO:0000256" key="7">
    <source>
        <dbReference type="SAM" id="Phobius"/>
    </source>
</evidence>
<comment type="caution">
    <text evidence="9">The sequence shown here is derived from an EMBL/GenBank/DDBJ whole genome shotgun (WGS) entry which is preliminary data.</text>
</comment>
<evidence type="ECO:0000256" key="6">
    <source>
        <dbReference type="ARBA" id="ARBA00023136"/>
    </source>
</evidence>
<feature type="transmembrane region" description="Helical" evidence="7">
    <location>
        <begin position="105"/>
        <end position="125"/>
    </location>
</feature>